<dbReference type="FunFam" id="1.10.238.10:FF:000001">
    <property type="entry name" value="Calmodulin 1"/>
    <property type="match status" value="1"/>
</dbReference>
<evidence type="ECO:0000256" key="3">
    <source>
        <dbReference type="ARBA" id="ARBA00022837"/>
    </source>
</evidence>
<dbReference type="PANTHER" id="PTHR45942">
    <property type="entry name" value="PROTEIN PHOSPATASE 3 REGULATORY SUBUNIT B ALPHA ISOFORM TYPE 1"/>
    <property type="match status" value="1"/>
</dbReference>
<dbReference type="InterPro" id="IPR018247">
    <property type="entry name" value="EF_Hand_1_Ca_BS"/>
</dbReference>
<name>A0AAD5ZAK1_9POAL</name>
<gene>
    <name evidence="5" type="ORF">LUZ61_019130</name>
</gene>
<protein>
    <recommendedName>
        <fullName evidence="4">EF-hand domain-containing protein</fullName>
    </recommendedName>
</protein>
<sequence>MIRSIAKCAGRKWGGIGRFADVDNSGAIDYIEFITTMMHRQKLEKEENLRKAFDYFDKDRNGYITRDELREGMIKYGIRDEATISEVLDDVDTDKDGIITLEEFINMMRR</sequence>
<keyword evidence="2" id="KW-0677">Repeat</keyword>
<evidence type="ECO:0000256" key="2">
    <source>
        <dbReference type="ARBA" id="ARBA00022737"/>
    </source>
</evidence>
<evidence type="ECO:0000259" key="4">
    <source>
        <dbReference type="PROSITE" id="PS50222"/>
    </source>
</evidence>
<organism evidence="5 6">
    <name type="scientific">Rhynchospora tenuis</name>
    <dbReference type="NCBI Taxonomy" id="198213"/>
    <lineage>
        <taxon>Eukaryota</taxon>
        <taxon>Viridiplantae</taxon>
        <taxon>Streptophyta</taxon>
        <taxon>Embryophyta</taxon>
        <taxon>Tracheophyta</taxon>
        <taxon>Spermatophyta</taxon>
        <taxon>Magnoliopsida</taxon>
        <taxon>Liliopsida</taxon>
        <taxon>Poales</taxon>
        <taxon>Cyperaceae</taxon>
        <taxon>Cyperoideae</taxon>
        <taxon>Rhynchosporeae</taxon>
        <taxon>Rhynchospora</taxon>
    </lineage>
</organism>
<dbReference type="GO" id="GO:0005509">
    <property type="term" value="F:calcium ion binding"/>
    <property type="evidence" value="ECO:0007669"/>
    <property type="project" value="InterPro"/>
</dbReference>
<dbReference type="SMART" id="SM00054">
    <property type="entry name" value="EFh"/>
    <property type="match status" value="3"/>
</dbReference>
<dbReference type="Pfam" id="PF13499">
    <property type="entry name" value="EF-hand_7"/>
    <property type="match status" value="1"/>
</dbReference>
<dbReference type="PROSITE" id="PS00018">
    <property type="entry name" value="EF_HAND_1"/>
    <property type="match status" value="2"/>
</dbReference>
<keyword evidence="1" id="KW-0479">Metal-binding</keyword>
<dbReference type="Pfam" id="PF13202">
    <property type="entry name" value="EF-hand_5"/>
    <property type="match status" value="1"/>
</dbReference>
<evidence type="ECO:0000313" key="6">
    <source>
        <dbReference type="Proteomes" id="UP001210211"/>
    </source>
</evidence>
<comment type="caution">
    <text evidence="5">The sequence shown here is derived from an EMBL/GenBank/DDBJ whole genome shotgun (WGS) entry which is preliminary data.</text>
</comment>
<dbReference type="EMBL" id="JAMRDG010000002">
    <property type="protein sequence ID" value="KAJ3689966.1"/>
    <property type="molecule type" value="Genomic_DNA"/>
</dbReference>
<feature type="domain" description="EF-hand" evidence="4">
    <location>
        <begin position="44"/>
        <end position="79"/>
    </location>
</feature>
<dbReference type="InterPro" id="IPR011992">
    <property type="entry name" value="EF-hand-dom_pair"/>
</dbReference>
<dbReference type="Gene3D" id="1.10.238.10">
    <property type="entry name" value="EF-hand"/>
    <property type="match status" value="1"/>
</dbReference>
<feature type="domain" description="EF-hand" evidence="4">
    <location>
        <begin position="80"/>
        <end position="110"/>
    </location>
</feature>
<keyword evidence="6" id="KW-1185">Reference proteome</keyword>
<dbReference type="Proteomes" id="UP001210211">
    <property type="component" value="Unassembled WGS sequence"/>
</dbReference>
<accession>A0AAD5ZAK1</accession>
<keyword evidence="3" id="KW-0106">Calcium</keyword>
<dbReference type="PROSITE" id="PS50222">
    <property type="entry name" value="EF_HAND_2"/>
    <property type="match status" value="2"/>
</dbReference>
<dbReference type="SUPFAM" id="SSF47473">
    <property type="entry name" value="EF-hand"/>
    <property type="match status" value="1"/>
</dbReference>
<reference evidence="5 6" key="1">
    <citation type="journal article" date="2022" name="Cell">
        <title>Repeat-based holocentromeres influence genome architecture and karyotype evolution.</title>
        <authorList>
            <person name="Hofstatter P.G."/>
            <person name="Thangavel G."/>
            <person name="Lux T."/>
            <person name="Neumann P."/>
            <person name="Vondrak T."/>
            <person name="Novak P."/>
            <person name="Zhang M."/>
            <person name="Costa L."/>
            <person name="Castellani M."/>
            <person name="Scott A."/>
            <person name="Toegelov H."/>
            <person name="Fuchs J."/>
            <person name="Mata-Sucre Y."/>
            <person name="Dias Y."/>
            <person name="Vanzela A.L.L."/>
            <person name="Huettel B."/>
            <person name="Almeida C.C.S."/>
            <person name="Simkova H."/>
            <person name="Souza G."/>
            <person name="Pedrosa-Harand A."/>
            <person name="Macas J."/>
            <person name="Mayer K.F.X."/>
            <person name="Houben A."/>
            <person name="Marques A."/>
        </authorList>
    </citation>
    <scope>NUCLEOTIDE SEQUENCE [LARGE SCALE GENOMIC DNA]</scope>
    <source>
        <strain evidence="5">RhyTen1mFocal</strain>
    </source>
</reference>
<dbReference type="InterPro" id="IPR002048">
    <property type="entry name" value="EF_hand_dom"/>
</dbReference>
<dbReference type="AlphaFoldDB" id="A0AAD5ZAK1"/>
<evidence type="ECO:0000256" key="1">
    <source>
        <dbReference type="ARBA" id="ARBA00022723"/>
    </source>
</evidence>
<evidence type="ECO:0000313" key="5">
    <source>
        <dbReference type="EMBL" id="KAJ3689966.1"/>
    </source>
</evidence>
<proteinExistence type="predicted"/>
<dbReference type="CDD" id="cd00051">
    <property type="entry name" value="EFh"/>
    <property type="match status" value="1"/>
</dbReference>